<proteinExistence type="predicted"/>
<sequence>MSHSRLVPGAEVVAVPGRGLAVRTPEGDFLTVRTGDADERLLLSRLTGDKTTTRADTELDRVVRGFEQAGFLADGIPPAEWPADRRHIRLIGDPVLTGPLAGHLTALGADPRTAPAGTTSPADLDDLLATAPAAVVWCLDGPVPDRLWDAADRLPEHGVAWLRCHREGWQAYVEPVAAGPGDVTSAHIRSRRLAATPAHRELAAYWTGPRTLGAPVRLAVPAAALLAALLADDLTRWATSAPDTAGLPARRRLRRVDLRTLTVTEHPVLPVPDVASMPEQDG</sequence>
<evidence type="ECO:0000313" key="1">
    <source>
        <dbReference type="EMBL" id="MFJ4082969.1"/>
    </source>
</evidence>
<protein>
    <submittedName>
        <fullName evidence="1">Uncharacterized protein</fullName>
    </submittedName>
</protein>
<dbReference type="EMBL" id="JBIVGG010000013">
    <property type="protein sequence ID" value="MFJ4082969.1"/>
    <property type="molecule type" value="Genomic_DNA"/>
</dbReference>
<dbReference type="Proteomes" id="UP001617511">
    <property type="component" value="Unassembled WGS sequence"/>
</dbReference>
<organism evidence="1 2">
    <name type="scientific">Streptomyces iakyrus</name>
    <dbReference type="NCBI Taxonomy" id="68219"/>
    <lineage>
        <taxon>Bacteria</taxon>
        <taxon>Bacillati</taxon>
        <taxon>Actinomycetota</taxon>
        <taxon>Actinomycetes</taxon>
        <taxon>Kitasatosporales</taxon>
        <taxon>Streptomycetaceae</taxon>
        <taxon>Streptomyces</taxon>
    </lineage>
</organism>
<name>A0ABW8FLN7_9ACTN</name>
<keyword evidence="2" id="KW-1185">Reference proteome</keyword>
<dbReference type="RefSeq" id="WP_402074680.1">
    <property type="nucleotide sequence ID" value="NZ_JBIVGG010000013.1"/>
</dbReference>
<gene>
    <name evidence="1" type="ORF">ACIP2Z_28925</name>
</gene>
<evidence type="ECO:0000313" key="2">
    <source>
        <dbReference type="Proteomes" id="UP001617511"/>
    </source>
</evidence>
<dbReference type="Gene3D" id="3.40.50.720">
    <property type="entry name" value="NAD(P)-binding Rossmann-like Domain"/>
    <property type="match status" value="1"/>
</dbReference>
<accession>A0ABW8FLN7</accession>
<reference evidence="1 2" key="1">
    <citation type="submission" date="2024-10" db="EMBL/GenBank/DDBJ databases">
        <title>The Natural Products Discovery Center: Release of the First 8490 Sequenced Strains for Exploring Actinobacteria Biosynthetic Diversity.</title>
        <authorList>
            <person name="Kalkreuter E."/>
            <person name="Kautsar S.A."/>
            <person name="Yang D."/>
            <person name="Bader C.D."/>
            <person name="Teijaro C.N."/>
            <person name="Fluegel L."/>
            <person name="Davis C.M."/>
            <person name="Simpson J.R."/>
            <person name="Lauterbach L."/>
            <person name="Steele A.D."/>
            <person name="Gui C."/>
            <person name="Meng S."/>
            <person name="Li G."/>
            <person name="Viehrig K."/>
            <person name="Ye F."/>
            <person name="Su P."/>
            <person name="Kiefer A.F."/>
            <person name="Nichols A."/>
            <person name="Cepeda A.J."/>
            <person name="Yan W."/>
            <person name="Fan B."/>
            <person name="Jiang Y."/>
            <person name="Adhikari A."/>
            <person name="Zheng C.-J."/>
            <person name="Schuster L."/>
            <person name="Cowan T.M."/>
            <person name="Smanski M.J."/>
            <person name="Chevrette M.G."/>
            <person name="De Carvalho L.P.S."/>
            <person name="Shen B."/>
        </authorList>
    </citation>
    <scope>NUCLEOTIDE SEQUENCE [LARGE SCALE GENOMIC DNA]</scope>
    <source>
        <strain evidence="1 2">NPDC089932</strain>
    </source>
</reference>
<comment type="caution">
    <text evidence="1">The sequence shown here is derived from an EMBL/GenBank/DDBJ whole genome shotgun (WGS) entry which is preliminary data.</text>
</comment>